<keyword evidence="4 12" id="KW-0679">Respiratory chain</keyword>
<comment type="similarity">
    <text evidence="2 12">Belongs to the UQCR10/QCR9 family.</text>
</comment>
<evidence type="ECO:0000256" key="12">
    <source>
        <dbReference type="RuleBase" id="RU368056"/>
    </source>
</evidence>
<keyword evidence="3 12" id="KW-0813">Transport</keyword>
<keyword evidence="8 12" id="KW-1133">Transmembrane helix</keyword>
<evidence type="ECO:0000256" key="2">
    <source>
        <dbReference type="ARBA" id="ARBA00007856"/>
    </source>
</evidence>
<evidence type="ECO:0000256" key="10">
    <source>
        <dbReference type="ARBA" id="ARBA00023136"/>
    </source>
</evidence>
<comment type="caution">
    <text evidence="13">The sequence shown here is derived from an EMBL/GenBank/DDBJ whole genome shotgun (WGS) entry which is preliminary data.</text>
</comment>
<keyword evidence="5 12" id="KW-0812">Transmembrane</keyword>
<keyword evidence="14" id="KW-1185">Reference proteome</keyword>
<dbReference type="Proteomes" id="UP001143981">
    <property type="component" value="Unassembled WGS sequence"/>
</dbReference>
<accession>A0A9W8CXJ2</accession>
<dbReference type="InterPro" id="IPR036656">
    <property type="entry name" value="QCR9_sf"/>
</dbReference>
<evidence type="ECO:0000256" key="9">
    <source>
        <dbReference type="ARBA" id="ARBA00023128"/>
    </source>
</evidence>
<dbReference type="GO" id="GO:0045275">
    <property type="term" value="C:respiratory chain complex III"/>
    <property type="evidence" value="ECO:0007669"/>
    <property type="project" value="UniProtKB-UniRule"/>
</dbReference>
<keyword evidence="6 12" id="KW-0999">Mitochondrion inner membrane</keyword>
<dbReference type="Gene3D" id="1.20.5.260">
    <property type="entry name" value="Cytochrome b-c1 complex subunit 9"/>
    <property type="match status" value="1"/>
</dbReference>
<comment type="subcellular location">
    <subcellularLocation>
        <location evidence="1 12">Mitochondrion inner membrane</location>
        <topology evidence="1 12">Single-pass membrane protein</topology>
    </subcellularLocation>
</comment>
<comment type="subunit">
    <text evidence="12">Component of the ubiquinol-cytochrome c oxidoreductase (cytochrome b-c1 complex, complex III, CIII), a multisubunit enzyme composed of 3 respiratory subunits cytochrome b, cytochrome c1 and Rieske protein, 2 core protein subunits, and additional low-molecular weight protein subunits.</text>
</comment>
<evidence type="ECO:0000256" key="1">
    <source>
        <dbReference type="ARBA" id="ARBA00004434"/>
    </source>
</evidence>
<protein>
    <recommendedName>
        <fullName evidence="11 12">Complex III subunit 9</fullName>
    </recommendedName>
</protein>
<evidence type="ECO:0000256" key="6">
    <source>
        <dbReference type="ARBA" id="ARBA00022792"/>
    </source>
</evidence>
<keyword evidence="9 12" id="KW-0496">Mitochondrion</keyword>
<evidence type="ECO:0000256" key="8">
    <source>
        <dbReference type="ARBA" id="ARBA00022989"/>
    </source>
</evidence>
<name>A0A9W8CXJ2_9FUNG</name>
<evidence type="ECO:0000256" key="4">
    <source>
        <dbReference type="ARBA" id="ARBA00022660"/>
    </source>
</evidence>
<reference evidence="13" key="1">
    <citation type="submission" date="2022-07" db="EMBL/GenBank/DDBJ databases">
        <title>Phylogenomic reconstructions and comparative analyses of Kickxellomycotina fungi.</title>
        <authorList>
            <person name="Reynolds N.K."/>
            <person name="Stajich J.E."/>
            <person name="Barry K."/>
            <person name="Grigoriev I.V."/>
            <person name="Crous P."/>
            <person name="Smith M.E."/>
        </authorList>
    </citation>
    <scope>NUCLEOTIDE SEQUENCE</scope>
    <source>
        <strain evidence="13">BCRC 34381</strain>
    </source>
</reference>
<dbReference type="AlphaFoldDB" id="A0A9W8CXJ2"/>
<evidence type="ECO:0000256" key="5">
    <source>
        <dbReference type="ARBA" id="ARBA00022692"/>
    </source>
</evidence>
<evidence type="ECO:0000256" key="7">
    <source>
        <dbReference type="ARBA" id="ARBA00022982"/>
    </source>
</evidence>
<dbReference type="GO" id="GO:0006122">
    <property type="term" value="P:mitochondrial electron transport, ubiquinol to cytochrome c"/>
    <property type="evidence" value="ECO:0007669"/>
    <property type="project" value="UniProtKB-UniRule"/>
</dbReference>
<dbReference type="GO" id="GO:0005743">
    <property type="term" value="C:mitochondrial inner membrane"/>
    <property type="evidence" value="ECO:0007669"/>
    <property type="project" value="UniProtKB-SubCell"/>
</dbReference>
<keyword evidence="7 12" id="KW-0249">Electron transport</keyword>
<dbReference type="InterPro" id="IPR008027">
    <property type="entry name" value="QCR9"/>
</dbReference>
<sequence length="66" mass="7531">MVGGFTKAVSSFAYRNFFKKESTYFSTVVVAGVAFAMTFNVAVDRYWDKKTAGTKWEDIKHRYVSS</sequence>
<evidence type="ECO:0000256" key="11">
    <source>
        <dbReference type="ARBA" id="ARBA00044247"/>
    </source>
</evidence>
<dbReference type="Pfam" id="PF05365">
    <property type="entry name" value="UCR_UQCRX_QCR9"/>
    <property type="match status" value="1"/>
</dbReference>
<proteinExistence type="inferred from homology"/>
<dbReference type="FunFam" id="1.20.5.260:FF:000001">
    <property type="entry name" value="Cytochrome b-c1 complex subunit 9"/>
    <property type="match status" value="1"/>
</dbReference>
<gene>
    <name evidence="13" type="ORF">LPJ61_001162</name>
</gene>
<evidence type="ECO:0000313" key="13">
    <source>
        <dbReference type="EMBL" id="KAJ1734258.1"/>
    </source>
</evidence>
<feature type="transmembrane region" description="Helical" evidence="12">
    <location>
        <begin position="24"/>
        <end position="43"/>
    </location>
</feature>
<evidence type="ECO:0000256" key="3">
    <source>
        <dbReference type="ARBA" id="ARBA00022448"/>
    </source>
</evidence>
<organism evidence="13 14">
    <name type="scientific">Coemansia biformis</name>
    <dbReference type="NCBI Taxonomy" id="1286918"/>
    <lineage>
        <taxon>Eukaryota</taxon>
        <taxon>Fungi</taxon>
        <taxon>Fungi incertae sedis</taxon>
        <taxon>Zoopagomycota</taxon>
        <taxon>Kickxellomycotina</taxon>
        <taxon>Kickxellomycetes</taxon>
        <taxon>Kickxellales</taxon>
        <taxon>Kickxellaceae</taxon>
        <taxon>Coemansia</taxon>
    </lineage>
</organism>
<comment type="function">
    <text evidence="12">Component of the ubiquinol-cytochrome c oxidoreductase, a multisubunit transmembrane complex that is part of the mitochondrial electron transport chain which drives oxidative phosphorylation. The complex plays an important role in the uptake of multiple carbon sources present in different host niches.</text>
</comment>
<evidence type="ECO:0000313" key="14">
    <source>
        <dbReference type="Proteomes" id="UP001143981"/>
    </source>
</evidence>
<keyword evidence="10 12" id="KW-0472">Membrane</keyword>
<dbReference type="OrthoDB" id="275534at2759"/>
<dbReference type="SUPFAM" id="SSF81514">
    <property type="entry name" value="Subunit X (non-heme 7 kDa protein) of cytochrome bc1 complex (Ubiquinol-cytochrome c reductase)"/>
    <property type="match status" value="1"/>
</dbReference>
<dbReference type="EMBL" id="JANBOI010000085">
    <property type="protein sequence ID" value="KAJ1734258.1"/>
    <property type="molecule type" value="Genomic_DNA"/>
</dbReference>